<evidence type="ECO:0000256" key="2">
    <source>
        <dbReference type="ARBA" id="ARBA00007635"/>
    </source>
</evidence>
<dbReference type="InterPro" id="IPR037185">
    <property type="entry name" value="EmrE-like"/>
</dbReference>
<feature type="transmembrane region" description="Helical" evidence="6">
    <location>
        <begin position="183"/>
        <end position="204"/>
    </location>
</feature>
<feature type="transmembrane region" description="Helical" evidence="6">
    <location>
        <begin position="127"/>
        <end position="146"/>
    </location>
</feature>
<feature type="transmembrane region" description="Helical" evidence="6">
    <location>
        <begin position="331"/>
        <end position="350"/>
    </location>
</feature>
<feature type="non-terminal residue" evidence="8">
    <location>
        <position position="1"/>
    </location>
</feature>
<feature type="transmembrane region" description="Helical" evidence="6">
    <location>
        <begin position="66"/>
        <end position="89"/>
    </location>
</feature>
<dbReference type="EMBL" id="GDKF01007795">
    <property type="protein sequence ID" value="JAT70827.1"/>
    <property type="molecule type" value="Transcribed_RNA"/>
</dbReference>
<evidence type="ECO:0000256" key="3">
    <source>
        <dbReference type="ARBA" id="ARBA00022692"/>
    </source>
</evidence>
<dbReference type="PANTHER" id="PTHR22911">
    <property type="entry name" value="ACYL-MALONYL CONDENSING ENZYME-RELATED"/>
    <property type="match status" value="1"/>
</dbReference>
<reference evidence="8" key="1">
    <citation type="submission" date="2015-08" db="EMBL/GenBank/DDBJ databases">
        <authorList>
            <person name="Babu N.S."/>
            <person name="Beckwith C.J."/>
            <person name="Beseler K.G."/>
            <person name="Brison A."/>
            <person name="Carone J.V."/>
            <person name="Caskin T.P."/>
            <person name="Diamond M."/>
            <person name="Durham M.E."/>
            <person name="Foxe J.M."/>
            <person name="Go M."/>
            <person name="Henderson B.A."/>
            <person name="Jones I.B."/>
            <person name="McGettigan J.A."/>
            <person name="Micheletti S.J."/>
            <person name="Nasrallah M.E."/>
            <person name="Ortiz D."/>
            <person name="Piller C.R."/>
            <person name="Privatt S.R."/>
            <person name="Schneider S.L."/>
            <person name="Sharp S."/>
            <person name="Smith T.C."/>
            <person name="Stanton J.D."/>
            <person name="Ullery H.E."/>
            <person name="Wilson R.J."/>
            <person name="Serrano M.G."/>
            <person name="Buck G."/>
            <person name="Lee V."/>
            <person name="Wang Y."/>
            <person name="Carvalho R."/>
            <person name="Voegtly L."/>
            <person name="Shi R."/>
            <person name="Duckworth R."/>
            <person name="Johnson A."/>
            <person name="Loviza R."/>
            <person name="Walstead R."/>
            <person name="Shah Z."/>
            <person name="Kiflezghi M."/>
            <person name="Wade K."/>
            <person name="Ball S.L."/>
            <person name="Bradley K.W."/>
            <person name="Asai D.J."/>
            <person name="Bowman C.A."/>
            <person name="Russell D.A."/>
            <person name="Pope W.H."/>
            <person name="Jacobs-Sera D."/>
            <person name="Hendrix R.W."/>
            <person name="Hatfull G.F."/>
        </authorList>
    </citation>
    <scope>NUCLEOTIDE SEQUENCE</scope>
</reference>
<dbReference type="Pfam" id="PF00892">
    <property type="entry name" value="EamA"/>
    <property type="match status" value="1"/>
</dbReference>
<comment type="subcellular location">
    <subcellularLocation>
        <location evidence="1">Membrane</location>
        <topology evidence="1">Multi-pass membrane protein</topology>
    </subcellularLocation>
</comment>
<protein>
    <recommendedName>
        <fullName evidence="7">EamA domain-containing protein</fullName>
    </recommendedName>
</protein>
<feature type="domain" description="EamA" evidence="7">
    <location>
        <begin position="67"/>
        <end position="197"/>
    </location>
</feature>
<keyword evidence="3 6" id="KW-0812">Transmembrane</keyword>
<evidence type="ECO:0000256" key="6">
    <source>
        <dbReference type="SAM" id="Phobius"/>
    </source>
</evidence>
<comment type="similarity">
    <text evidence="2">Belongs to the drug/metabolite transporter (DMT) superfamily. Plant drug/metabolite exporter (P-DME) (TC 2.A.7.4) family.</text>
</comment>
<evidence type="ECO:0000256" key="5">
    <source>
        <dbReference type="ARBA" id="ARBA00023136"/>
    </source>
</evidence>
<feature type="transmembrane region" description="Helical" evidence="6">
    <location>
        <begin position="158"/>
        <end position="176"/>
    </location>
</feature>
<feature type="transmembrane region" description="Helical" evidence="6">
    <location>
        <begin position="95"/>
        <end position="115"/>
    </location>
</feature>
<evidence type="ECO:0000313" key="8">
    <source>
        <dbReference type="EMBL" id="JAT70827.1"/>
    </source>
</evidence>
<feature type="transmembrane region" description="Helical" evidence="6">
    <location>
        <begin position="303"/>
        <end position="325"/>
    </location>
</feature>
<accession>A0A1D1ZVC2</accession>
<evidence type="ECO:0000256" key="1">
    <source>
        <dbReference type="ARBA" id="ARBA00004141"/>
    </source>
</evidence>
<feature type="transmembrane region" description="Helical" evidence="6">
    <location>
        <begin position="210"/>
        <end position="233"/>
    </location>
</feature>
<evidence type="ECO:0000259" key="7">
    <source>
        <dbReference type="Pfam" id="PF00892"/>
    </source>
</evidence>
<dbReference type="AlphaFoldDB" id="A0A1D1ZVC2"/>
<proteinExistence type="inferred from homology"/>
<organism evidence="8">
    <name type="scientific">Auxenochlorella protothecoides</name>
    <name type="common">Green microalga</name>
    <name type="synonym">Chlorella protothecoides</name>
    <dbReference type="NCBI Taxonomy" id="3075"/>
    <lineage>
        <taxon>Eukaryota</taxon>
        <taxon>Viridiplantae</taxon>
        <taxon>Chlorophyta</taxon>
        <taxon>core chlorophytes</taxon>
        <taxon>Trebouxiophyceae</taxon>
        <taxon>Chlorellales</taxon>
        <taxon>Chlorellaceae</taxon>
        <taxon>Auxenochlorella</taxon>
    </lineage>
</organism>
<sequence>YVNPCMWLGSSASGCRPLQVDTPPRPALPADHGLNGSMHKTSSLAKLREAGHAAVYRAAGGNRELVGLWLFVLSTFFGTGMSLCAKLLARQGVPVFEVVLVRSLTLLAFTVPVLVRQKVNPFGDQRRWLYVLRGVLGFGSVSLLYYAVTLLTMADANVLAFLAPLWAALLSPLLLAEWPSSGLVVALPVSIFGVLLVAQPPWLFGLSEGTVSILGLAVGITQSLFSALAKMAVRALNTNTESMAAIIFSMGAVSTLCSAIAVTVLGQWMLPRTASALALLAANGLMGYGNQVTQTAALQRAKAAPAIAMSYLSVIWGLAADVLVFHDAPDWLSLLGAVIICGCSFAVAYWERLEKQRREARERTAAVLLGDEEAVQPLLDPRPAATATS</sequence>
<dbReference type="SUPFAM" id="SSF103481">
    <property type="entry name" value="Multidrug resistance efflux transporter EmrE"/>
    <property type="match status" value="2"/>
</dbReference>
<dbReference type="PANTHER" id="PTHR22911:SF6">
    <property type="entry name" value="SOLUTE CARRIER FAMILY 35 MEMBER G1"/>
    <property type="match status" value="1"/>
</dbReference>
<feature type="transmembrane region" description="Helical" evidence="6">
    <location>
        <begin position="245"/>
        <end position="268"/>
    </location>
</feature>
<dbReference type="InterPro" id="IPR000620">
    <property type="entry name" value="EamA_dom"/>
</dbReference>
<keyword evidence="4 6" id="KW-1133">Transmembrane helix</keyword>
<keyword evidence="5 6" id="KW-0472">Membrane</keyword>
<evidence type="ECO:0000256" key="4">
    <source>
        <dbReference type="ARBA" id="ARBA00022989"/>
    </source>
</evidence>
<feature type="transmembrane region" description="Helical" evidence="6">
    <location>
        <begin position="274"/>
        <end position="291"/>
    </location>
</feature>
<name>A0A1D1ZVC2_AUXPR</name>
<dbReference type="GO" id="GO:0016020">
    <property type="term" value="C:membrane"/>
    <property type="evidence" value="ECO:0007669"/>
    <property type="project" value="UniProtKB-SubCell"/>
</dbReference>
<gene>
    <name evidence="8" type="ORF">g.44484</name>
</gene>